<keyword evidence="2" id="KW-0210">Decarboxylase</keyword>
<accession>A0A0F7W5S3</accession>
<dbReference type="GO" id="GO:0048040">
    <property type="term" value="F:UDP-glucuronate decarboxylase activity"/>
    <property type="evidence" value="ECO:0007669"/>
    <property type="project" value="TreeGrafter"/>
</dbReference>
<evidence type="ECO:0000256" key="1">
    <source>
        <dbReference type="ARBA" id="ARBA00001911"/>
    </source>
</evidence>
<reference evidence="7 8" key="1">
    <citation type="submission" date="2015-02" db="EMBL/GenBank/DDBJ databases">
        <authorList>
            <person name="Gomez-Escribano P.J."/>
        </authorList>
    </citation>
    <scope>NUCLEOTIDE SEQUENCE [LARGE SCALE GENOMIC DNA]</scope>
    <source>
        <strain evidence="8">C34 (DSM 42122 / NRRL B-24963)</strain>
    </source>
</reference>
<evidence type="ECO:0000256" key="5">
    <source>
        <dbReference type="SAM" id="MobiDB-lite"/>
    </source>
</evidence>
<feature type="compositionally biased region" description="Low complexity" evidence="5">
    <location>
        <begin position="148"/>
        <end position="161"/>
    </location>
</feature>
<comment type="cofactor">
    <cofactor evidence="1">
        <name>NAD(+)</name>
        <dbReference type="ChEBI" id="CHEBI:57540"/>
    </cofactor>
</comment>
<dbReference type="SUPFAM" id="SSF51735">
    <property type="entry name" value="NAD(P)-binding Rossmann-fold domains"/>
    <property type="match status" value="1"/>
</dbReference>
<dbReference type="InterPro" id="IPR001509">
    <property type="entry name" value="Epimerase_deHydtase"/>
</dbReference>
<keyword evidence="3" id="KW-0520">NAD</keyword>
<proteinExistence type="predicted"/>
<dbReference type="RefSeq" id="WP_029387344.1">
    <property type="nucleotide sequence ID" value="NZ_AZSD01000533.1"/>
</dbReference>
<evidence type="ECO:0000313" key="7">
    <source>
        <dbReference type="EMBL" id="CQR66018.1"/>
    </source>
</evidence>
<evidence type="ECO:0000313" key="8">
    <source>
        <dbReference type="Proteomes" id="UP000035016"/>
    </source>
</evidence>
<evidence type="ECO:0000256" key="2">
    <source>
        <dbReference type="ARBA" id="ARBA00022793"/>
    </source>
</evidence>
<feature type="region of interest" description="Disordered" evidence="5">
    <location>
        <begin position="137"/>
        <end position="171"/>
    </location>
</feature>
<keyword evidence="4" id="KW-0456">Lyase</keyword>
<dbReference type="KEGG" id="sle:sle_65640"/>
<dbReference type="Gene3D" id="3.40.50.720">
    <property type="entry name" value="NAD(P)-binding Rossmann-like Domain"/>
    <property type="match status" value="2"/>
</dbReference>
<dbReference type="GO" id="GO:0042732">
    <property type="term" value="P:D-xylose metabolic process"/>
    <property type="evidence" value="ECO:0007669"/>
    <property type="project" value="InterPro"/>
</dbReference>
<evidence type="ECO:0000256" key="4">
    <source>
        <dbReference type="ARBA" id="ARBA00023239"/>
    </source>
</evidence>
<protein>
    <submittedName>
        <fullName evidence="7">dTDP-glucose 4,6-dehydratase</fullName>
    </submittedName>
</protein>
<dbReference type="GO" id="GO:0070403">
    <property type="term" value="F:NAD+ binding"/>
    <property type="evidence" value="ECO:0007669"/>
    <property type="project" value="InterPro"/>
</dbReference>
<evidence type="ECO:0000259" key="6">
    <source>
        <dbReference type="Pfam" id="PF01370"/>
    </source>
</evidence>
<organism evidence="7 8">
    <name type="scientific">Streptomyces leeuwenhoekii</name>
    <dbReference type="NCBI Taxonomy" id="1437453"/>
    <lineage>
        <taxon>Bacteria</taxon>
        <taxon>Bacillati</taxon>
        <taxon>Actinomycetota</taxon>
        <taxon>Actinomycetes</taxon>
        <taxon>Kitasatosporales</taxon>
        <taxon>Streptomycetaceae</taxon>
        <taxon>Streptomyces</taxon>
    </lineage>
</organism>
<dbReference type="EMBL" id="LN831790">
    <property type="protein sequence ID" value="CQR66018.1"/>
    <property type="molecule type" value="Genomic_DNA"/>
</dbReference>
<name>A0A0F7W5S3_STRLW</name>
<dbReference type="PANTHER" id="PTHR43078:SF6">
    <property type="entry name" value="UDP-GLUCURONIC ACID DECARBOXYLASE 1"/>
    <property type="match status" value="1"/>
</dbReference>
<evidence type="ECO:0000256" key="3">
    <source>
        <dbReference type="ARBA" id="ARBA00023027"/>
    </source>
</evidence>
<dbReference type="AlphaFoldDB" id="A0A0F7W5S3"/>
<dbReference type="Pfam" id="PF01370">
    <property type="entry name" value="Epimerase"/>
    <property type="match status" value="1"/>
</dbReference>
<gene>
    <name evidence="7" type="primary">sle_65640</name>
</gene>
<dbReference type="InterPro" id="IPR044516">
    <property type="entry name" value="UXS-like"/>
</dbReference>
<feature type="domain" description="NAD-dependent epimerase/dehydratase" evidence="6">
    <location>
        <begin position="20"/>
        <end position="258"/>
    </location>
</feature>
<dbReference type="InterPro" id="IPR036291">
    <property type="entry name" value="NAD(P)-bd_dom_sf"/>
</dbReference>
<dbReference type="GO" id="GO:0005737">
    <property type="term" value="C:cytoplasm"/>
    <property type="evidence" value="ECO:0007669"/>
    <property type="project" value="TreeGrafter"/>
</dbReference>
<dbReference type="PANTHER" id="PTHR43078">
    <property type="entry name" value="UDP-GLUCURONIC ACID DECARBOXYLASE-RELATED"/>
    <property type="match status" value="1"/>
</dbReference>
<dbReference type="Proteomes" id="UP000035016">
    <property type="component" value="Chromosome Chromosome"/>
</dbReference>
<sequence>MMPTAAFPMQSEAVAPWRRALVVGGAGFLGSRLCTHLLDSGVEVDCLDNLSTGRAGRVAHLAGRRGFRFLEQDILHLAGPACADTLTGPYDLVLHLAGPACPDAWPERPLDLLDAGSLGTRTALAVADRDGARFLLASTPPAHDAGDPSAGPEPRGPAEPGTDPADPVGPHRMSAEATRFAEALVAAHAADHGSDAGVVRLFTAYGPGMRTDDGGVPGRLIASALAGEPIVLTGDGSRTHSLCYVDDMVDGILLVAAGRSVRPVDIGGDETPTEREIARRVIELTGSASRVTCDGAPADPPRRPCPVTGFAREIFGWMPKVGWQEGLARTVAAFREPAEPVPAAVARGEGEWWA</sequence>